<feature type="signal peptide" evidence="1">
    <location>
        <begin position="1"/>
        <end position="25"/>
    </location>
</feature>
<reference evidence="2 3" key="1">
    <citation type="submission" date="2020-10" db="EMBL/GenBank/DDBJ databases">
        <title>Plant Genome Project.</title>
        <authorList>
            <person name="Zhang R.-G."/>
        </authorList>
    </citation>
    <scope>NUCLEOTIDE SEQUENCE [LARGE SCALE GENOMIC DNA]</scope>
    <source>
        <strain evidence="2">FAFU-HL-1</strain>
        <tissue evidence="2">Leaf</tissue>
    </source>
</reference>
<keyword evidence="3" id="KW-1185">Reference proteome</keyword>
<organism evidence="2 3">
    <name type="scientific">Salix dunnii</name>
    <dbReference type="NCBI Taxonomy" id="1413687"/>
    <lineage>
        <taxon>Eukaryota</taxon>
        <taxon>Viridiplantae</taxon>
        <taxon>Streptophyta</taxon>
        <taxon>Embryophyta</taxon>
        <taxon>Tracheophyta</taxon>
        <taxon>Spermatophyta</taxon>
        <taxon>Magnoliopsida</taxon>
        <taxon>eudicotyledons</taxon>
        <taxon>Gunneridae</taxon>
        <taxon>Pentapetalae</taxon>
        <taxon>rosids</taxon>
        <taxon>fabids</taxon>
        <taxon>Malpighiales</taxon>
        <taxon>Salicaceae</taxon>
        <taxon>Saliceae</taxon>
        <taxon>Salix</taxon>
    </lineage>
</organism>
<name>A0A835J7X3_9ROSI</name>
<evidence type="ECO:0000313" key="2">
    <source>
        <dbReference type="EMBL" id="KAF9665205.1"/>
    </source>
</evidence>
<keyword evidence="1" id="KW-0732">Signal</keyword>
<evidence type="ECO:0000256" key="1">
    <source>
        <dbReference type="SAM" id="SignalP"/>
    </source>
</evidence>
<dbReference type="OrthoDB" id="10482027at2759"/>
<dbReference type="AlphaFoldDB" id="A0A835J7X3"/>
<feature type="chain" id="PRO_5032832965" evidence="1">
    <location>
        <begin position="26"/>
        <end position="112"/>
    </location>
</feature>
<accession>A0A835J7X3</accession>
<comment type="caution">
    <text evidence="2">The sequence shown here is derived from an EMBL/GenBank/DDBJ whole genome shotgun (WGS) entry which is preliminary data.</text>
</comment>
<evidence type="ECO:0000313" key="3">
    <source>
        <dbReference type="Proteomes" id="UP000657918"/>
    </source>
</evidence>
<gene>
    <name evidence="2" type="ORF">SADUNF_Sadunf16G0098100</name>
</gene>
<protein>
    <submittedName>
        <fullName evidence="2">Uncharacterized protein</fullName>
    </submittedName>
</protein>
<dbReference type="EMBL" id="JADGMS010000016">
    <property type="protein sequence ID" value="KAF9665205.1"/>
    <property type="molecule type" value="Genomic_DNA"/>
</dbReference>
<sequence>MARFQVIAVAILVAIMLLSIGMSTALPKPIQGLSLRDSSFPAFHVFVINMAFWRRKEAFPVYSSSGLLCWDEPSTRREMNAVADSSAKQGLCRMSWLSYCFGKLCFGISFPL</sequence>
<proteinExistence type="predicted"/>
<dbReference type="Proteomes" id="UP000657918">
    <property type="component" value="Chromosome 16"/>
</dbReference>